<dbReference type="OrthoDB" id="6867569at2"/>
<feature type="domain" description="Glyoxalase-related protein" evidence="2">
    <location>
        <begin position="10"/>
        <end position="61"/>
    </location>
</feature>
<dbReference type="EMBL" id="UFQQ01000020">
    <property type="protein sequence ID" value="SSW92447.1"/>
    <property type="molecule type" value="Genomic_DNA"/>
</dbReference>
<dbReference type="RefSeq" id="WP_114359829.1">
    <property type="nucleotide sequence ID" value="NZ_QRDT01000020.1"/>
</dbReference>
<dbReference type="Proteomes" id="UP000256343">
    <property type="component" value="Unassembled WGS sequence"/>
</dbReference>
<dbReference type="Pfam" id="PF20066">
    <property type="entry name" value="Glyoxalase_8"/>
    <property type="match status" value="1"/>
</dbReference>
<dbReference type="Pfam" id="PF09860">
    <property type="entry name" value="DUF2087"/>
    <property type="match status" value="1"/>
</dbReference>
<sequence>MTRTVFPFATQDVSALARALNRELDAQGHKLGHVEMLNLLARSAGYRNFQHFRAQFDAEQRLQRQPETEPVADLQKVAQATRYFDAGGVLTRWPKKASHRLLCLWVMWSRVPAGRELSEKQLNELLLGHHGFGDHALLRRMMCDTGLMTRTRDGRVYRRVEQKPPPEAVALIRHLAPRLAA</sequence>
<dbReference type="AlphaFoldDB" id="A0A336JRN3"/>
<evidence type="ECO:0000313" key="4">
    <source>
        <dbReference type="EMBL" id="SSW92447.1"/>
    </source>
</evidence>
<name>A0A336JRN3_9BRAD</name>
<reference evidence="3 6" key="2">
    <citation type="submission" date="2018-07" db="EMBL/GenBank/DDBJ databases">
        <title>Genomic Encyclopedia of Archaeal and Bacterial Type Strains, Phase II (KMG-II): from individual species to whole genera.</title>
        <authorList>
            <person name="Goeker M."/>
        </authorList>
    </citation>
    <scope>NUCLEOTIDE SEQUENCE [LARGE SCALE GENOMIC DNA]</scope>
    <source>
        <strain evidence="3 6">JA575</strain>
    </source>
</reference>
<gene>
    <name evidence="3" type="ORF">BJ125_12031</name>
    <name evidence="4" type="ORF">SAMN05892882_12031</name>
</gene>
<proteinExistence type="predicted"/>
<dbReference type="EMBL" id="QRDT01000020">
    <property type="protein sequence ID" value="RED29035.1"/>
    <property type="molecule type" value="Genomic_DNA"/>
</dbReference>
<feature type="domain" description="DUF2087" evidence="1">
    <location>
        <begin position="90"/>
        <end position="159"/>
    </location>
</feature>
<accession>A0A336JRN3</accession>
<organism evidence="4 5">
    <name type="scientific">Rhodopseudomonas pentothenatexigens</name>
    <dbReference type="NCBI Taxonomy" id="999699"/>
    <lineage>
        <taxon>Bacteria</taxon>
        <taxon>Pseudomonadati</taxon>
        <taxon>Pseudomonadota</taxon>
        <taxon>Alphaproteobacteria</taxon>
        <taxon>Hyphomicrobiales</taxon>
        <taxon>Nitrobacteraceae</taxon>
        <taxon>Rhodopseudomonas</taxon>
    </lineage>
</organism>
<evidence type="ECO:0000259" key="1">
    <source>
        <dbReference type="Pfam" id="PF09860"/>
    </source>
</evidence>
<evidence type="ECO:0000313" key="3">
    <source>
        <dbReference type="EMBL" id="RED29035.1"/>
    </source>
</evidence>
<evidence type="ECO:0000259" key="2">
    <source>
        <dbReference type="Pfam" id="PF20066"/>
    </source>
</evidence>
<evidence type="ECO:0000313" key="5">
    <source>
        <dbReference type="Proteomes" id="UP000252631"/>
    </source>
</evidence>
<dbReference type="Proteomes" id="UP000252631">
    <property type="component" value="Unassembled WGS sequence"/>
</dbReference>
<dbReference type="InterPro" id="IPR045517">
    <property type="entry name" value="Glyoxalase_8"/>
</dbReference>
<evidence type="ECO:0000313" key="6">
    <source>
        <dbReference type="Proteomes" id="UP000256343"/>
    </source>
</evidence>
<protein>
    <submittedName>
        <fullName evidence="4">Uncharacterized protein</fullName>
    </submittedName>
</protein>
<reference evidence="4 5" key="1">
    <citation type="submission" date="2017-08" db="EMBL/GenBank/DDBJ databases">
        <authorList>
            <person name="de Groot N.N."/>
        </authorList>
    </citation>
    <scope>NUCLEOTIDE SEQUENCE [LARGE SCALE GENOMIC DNA]</scope>
    <source>
        <strain evidence="4 5">JA575</strain>
    </source>
</reference>
<dbReference type="InterPro" id="IPR018656">
    <property type="entry name" value="DUF2087"/>
</dbReference>
<keyword evidence="6" id="KW-1185">Reference proteome</keyword>